<gene>
    <name evidence="1" type="ORF">ASU33_06075</name>
</gene>
<dbReference type="OrthoDB" id="9832968at2"/>
<comment type="caution">
    <text evidence="1">The sequence shown here is derived from an EMBL/GenBank/DDBJ whole genome shotgun (WGS) entry which is preliminary data.</text>
</comment>
<keyword evidence="2" id="KW-1185">Reference proteome</keyword>
<evidence type="ECO:0000313" key="2">
    <source>
        <dbReference type="Proteomes" id="UP000054223"/>
    </source>
</evidence>
<dbReference type="AlphaFoldDB" id="A0A9X0L3V1"/>
<proteinExistence type="predicted"/>
<organism evidence="1 2">
    <name type="scientific">Solirubrum puertoriconensis</name>
    <dbReference type="NCBI Taxonomy" id="1751427"/>
    <lineage>
        <taxon>Bacteria</taxon>
        <taxon>Pseudomonadati</taxon>
        <taxon>Bacteroidota</taxon>
        <taxon>Cytophagia</taxon>
        <taxon>Cytophagales</taxon>
    </lineage>
</organism>
<reference evidence="1 2" key="1">
    <citation type="submission" date="2015-11" db="EMBL/GenBank/DDBJ databases">
        <title>Solirubrum puertoriconensis gen. nov. an environmental bacteria isolated in Puerto Rico.</title>
        <authorList>
            <person name="Cuebas-Irizarry M.F."/>
            <person name="Montalvo-Rodriguez R."/>
        </authorList>
    </citation>
    <scope>NUCLEOTIDE SEQUENCE [LARGE SCALE GENOMIC DNA]</scope>
    <source>
        <strain evidence="1 2">MC1A</strain>
    </source>
</reference>
<accession>A0A9X0L3V1</accession>
<dbReference type="Proteomes" id="UP000054223">
    <property type="component" value="Unassembled WGS sequence"/>
</dbReference>
<name>A0A9X0L3V1_SOLP1</name>
<evidence type="ECO:0000313" key="1">
    <source>
        <dbReference type="EMBL" id="KUG06890.1"/>
    </source>
</evidence>
<protein>
    <submittedName>
        <fullName evidence="1">Uncharacterized protein</fullName>
    </submittedName>
</protein>
<dbReference type="EMBL" id="LNAL01000008">
    <property type="protein sequence ID" value="KUG06890.1"/>
    <property type="molecule type" value="Genomic_DNA"/>
</dbReference>
<dbReference type="RefSeq" id="WP_059072584.1">
    <property type="nucleotide sequence ID" value="NZ_LNAL01000008.1"/>
</dbReference>
<sequence length="167" mass="17839">MLASAKVAFAQSMPELVQASIEALRQHPQPPYGRPAQASGRTAQLIREEHGDDFGAVYGPAHAQTLITGRGPTRGGGNAGGEPLRAILAQWAQDKGIQLTGGMTYQQFGFLAARKIHRAGTALHRLGQPSRLFSDILTPDRLNTLKARIAAGQMVAIATELRHALSQ</sequence>